<evidence type="ECO:0000256" key="1">
    <source>
        <dbReference type="SAM" id="MobiDB-lite"/>
    </source>
</evidence>
<feature type="region of interest" description="Disordered" evidence="1">
    <location>
        <begin position="154"/>
        <end position="196"/>
    </location>
</feature>
<evidence type="ECO:0000313" key="2">
    <source>
        <dbReference type="EMBL" id="KMU74473.1"/>
    </source>
</evidence>
<accession>A0A0J8QT65</accession>
<gene>
    <name evidence="2" type="ORF">CISG_04544</name>
</gene>
<feature type="compositionally biased region" description="Basic and acidic residues" evidence="1">
    <location>
        <begin position="181"/>
        <end position="196"/>
    </location>
</feature>
<reference evidence="3" key="1">
    <citation type="journal article" date="2010" name="Genome Res.">
        <title>Population genomic sequencing of Coccidioides fungi reveals recent hybridization and transposon control.</title>
        <authorList>
            <person name="Neafsey D.E."/>
            <person name="Barker B.M."/>
            <person name="Sharpton T.J."/>
            <person name="Stajich J.E."/>
            <person name="Park D.J."/>
            <person name="Whiston E."/>
            <person name="Hung C.-Y."/>
            <person name="McMahan C."/>
            <person name="White J."/>
            <person name="Sykes S."/>
            <person name="Heiman D."/>
            <person name="Young S."/>
            <person name="Zeng Q."/>
            <person name="Abouelleil A."/>
            <person name="Aftuck L."/>
            <person name="Bessette D."/>
            <person name="Brown A."/>
            <person name="FitzGerald M."/>
            <person name="Lui A."/>
            <person name="Macdonald J.P."/>
            <person name="Priest M."/>
            <person name="Orbach M.J."/>
            <person name="Galgiani J.N."/>
            <person name="Kirkland T.N."/>
            <person name="Cole G.T."/>
            <person name="Birren B.W."/>
            <person name="Henn M.R."/>
            <person name="Taylor J.W."/>
            <person name="Rounsley S.D."/>
        </authorList>
    </citation>
    <scope>NUCLEOTIDE SEQUENCE [LARGE SCALE GENOMIC DNA]</scope>
    <source>
        <strain evidence="3">RMSCC 3703</strain>
    </source>
</reference>
<dbReference type="Proteomes" id="UP000054559">
    <property type="component" value="Unassembled WGS sequence"/>
</dbReference>
<dbReference type="EMBL" id="DS268135">
    <property type="protein sequence ID" value="KMU74473.1"/>
    <property type="molecule type" value="Genomic_DNA"/>
</dbReference>
<protein>
    <recommendedName>
        <fullName evidence="4">CsbD-like domain-containing protein</fullName>
    </recommendedName>
</protein>
<feature type="compositionally biased region" description="Basic and acidic residues" evidence="1">
    <location>
        <begin position="112"/>
        <end position="125"/>
    </location>
</feature>
<name>A0A0J8QT65_COCIT</name>
<sequence>MAAQREYGDSKIPPSKPSLSTTDPTGTRLTTGGDALNVHGTHASAGATSSLSTDPSAPSTTSTGTMSETTRMAGSGQAGEGVGGIQRSEGGRAAGSSTGPMGAAPPMSAGSHGERTAAMPEREGGVKGFMAGVHGAGEQIRGKAGEVVDRMAHDEEGIAKDREIQMQGREEMETGRFSQATKEREWGNQETGRKKV</sequence>
<evidence type="ECO:0000313" key="3">
    <source>
        <dbReference type="Proteomes" id="UP000054559"/>
    </source>
</evidence>
<feature type="compositionally biased region" description="Low complexity" evidence="1">
    <location>
        <begin position="21"/>
        <end position="33"/>
    </location>
</feature>
<feature type="compositionally biased region" description="Basic and acidic residues" evidence="1">
    <location>
        <begin position="154"/>
        <end position="174"/>
    </location>
</feature>
<proteinExistence type="predicted"/>
<organism evidence="2 3">
    <name type="scientific">Coccidioides immitis RMSCC 3703</name>
    <dbReference type="NCBI Taxonomy" id="454286"/>
    <lineage>
        <taxon>Eukaryota</taxon>
        <taxon>Fungi</taxon>
        <taxon>Dikarya</taxon>
        <taxon>Ascomycota</taxon>
        <taxon>Pezizomycotina</taxon>
        <taxon>Eurotiomycetes</taxon>
        <taxon>Eurotiomycetidae</taxon>
        <taxon>Onygenales</taxon>
        <taxon>Onygenaceae</taxon>
        <taxon>Coccidioides</taxon>
    </lineage>
</organism>
<dbReference type="AlphaFoldDB" id="A0A0J8QT65"/>
<feature type="region of interest" description="Disordered" evidence="1">
    <location>
        <begin position="1"/>
        <end position="129"/>
    </location>
</feature>
<feature type="compositionally biased region" description="Low complexity" evidence="1">
    <location>
        <begin position="48"/>
        <end position="70"/>
    </location>
</feature>
<evidence type="ECO:0008006" key="4">
    <source>
        <dbReference type="Google" id="ProtNLM"/>
    </source>
</evidence>